<evidence type="ECO:0000313" key="1">
    <source>
        <dbReference type="EMBL" id="SPF40817.1"/>
    </source>
</evidence>
<proteinExistence type="predicted"/>
<dbReference type="Proteomes" id="UP000238916">
    <property type="component" value="Unassembled WGS sequence"/>
</dbReference>
<accession>A0A2U3KMM4</accession>
<name>A0A2U3KMM4_9FIRM</name>
<dbReference type="EMBL" id="OMOF01000152">
    <property type="protein sequence ID" value="SPF40817.1"/>
    <property type="molecule type" value="Genomic_DNA"/>
</dbReference>
<dbReference type="OrthoDB" id="7285215at2"/>
<organism evidence="1 2">
    <name type="scientific">Candidatus Desulfosporosinus infrequens</name>
    <dbReference type="NCBI Taxonomy" id="2043169"/>
    <lineage>
        <taxon>Bacteria</taxon>
        <taxon>Bacillati</taxon>
        <taxon>Bacillota</taxon>
        <taxon>Clostridia</taxon>
        <taxon>Eubacteriales</taxon>
        <taxon>Desulfitobacteriaceae</taxon>
        <taxon>Desulfosporosinus</taxon>
    </lineage>
</organism>
<sequence>MTDDPFKEIKDLEGFDTSKLLPSTSTTPFYQKSHIEFRKDYNKSMDSFIESRKKEAEEDLRKHDKQVEASKNLRASVIIGSVGDNATGFSINSKDSPATVINQVFNYEKASVILEAIKGKSNNSSFNSEFGDDAELVKQLVNKVLVQVKGKDDPTLILNSLAAVSDIATRVSSGVIASVIILLLGRLSS</sequence>
<evidence type="ECO:0000313" key="2">
    <source>
        <dbReference type="Proteomes" id="UP000238916"/>
    </source>
</evidence>
<protein>
    <submittedName>
        <fullName evidence="1">Uncharacterized protein</fullName>
    </submittedName>
</protein>
<reference evidence="2" key="1">
    <citation type="submission" date="2018-02" db="EMBL/GenBank/DDBJ databases">
        <authorList>
            <person name="Hausmann B."/>
        </authorList>
    </citation>
    <scope>NUCLEOTIDE SEQUENCE [LARGE SCALE GENOMIC DNA]</scope>
    <source>
        <strain evidence="2">Peat soil MAG SbF1</strain>
    </source>
</reference>
<gene>
    <name evidence="1" type="ORF">SBF1_2350013</name>
</gene>
<dbReference type="AlphaFoldDB" id="A0A2U3KMM4"/>